<keyword evidence="7" id="KW-1185">Reference proteome</keyword>
<comment type="caution">
    <text evidence="6">The sequence shown here is derived from an EMBL/GenBank/DDBJ whole genome shotgun (WGS) entry which is preliminary data.</text>
</comment>
<accession>A0AAD5MUE0</accession>
<reference evidence="6" key="1">
    <citation type="submission" date="2021-06" db="EMBL/GenBank/DDBJ databases">
        <title>Parelaphostrongylus tenuis whole genome reference sequence.</title>
        <authorList>
            <person name="Garwood T.J."/>
            <person name="Larsen P.A."/>
            <person name="Fountain-Jones N.M."/>
            <person name="Garbe J.R."/>
            <person name="Macchietto M.G."/>
            <person name="Kania S.A."/>
            <person name="Gerhold R.W."/>
            <person name="Richards J.E."/>
            <person name="Wolf T.M."/>
        </authorList>
    </citation>
    <scope>NUCLEOTIDE SEQUENCE</scope>
    <source>
        <strain evidence="6">MNPRO001-30</strain>
        <tissue evidence="6">Meninges</tissue>
    </source>
</reference>
<dbReference type="EMBL" id="JAHQIW010001998">
    <property type="protein sequence ID" value="KAJ1354226.1"/>
    <property type="molecule type" value="Genomic_DNA"/>
</dbReference>
<evidence type="ECO:0000256" key="4">
    <source>
        <dbReference type="ARBA" id="ARBA00023136"/>
    </source>
</evidence>
<dbReference type="GO" id="GO:0005765">
    <property type="term" value="C:lysosomal membrane"/>
    <property type="evidence" value="ECO:0007669"/>
    <property type="project" value="TreeGrafter"/>
</dbReference>
<sequence>MSEWPYMHTIDPEATSQFFGFVATVTRLAHAIFAVVFAFWTYKVQSTKVPLIVGRVVAVFCLLSLPLR</sequence>
<feature type="transmembrane region" description="Helical" evidence="5">
    <location>
        <begin position="49"/>
        <end position="67"/>
    </location>
</feature>
<evidence type="ECO:0000256" key="3">
    <source>
        <dbReference type="ARBA" id="ARBA00022989"/>
    </source>
</evidence>
<keyword evidence="3 5" id="KW-1133">Transmembrane helix</keyword>
<evidence type="ECO:0000313" key="7">
    <source>
        <dbReference type="Proteomes" id="UP001196413"/>
    </source>
</evidence>
<feature type="transmembrane region" description="Helical" evidence="5">
    <location>
        <begin position="20"/>
        <end position="42"/>
    </location>
</feature>
<dbReference type="Proteomes" id="UP001196413">
    <property type="component" value="Unassembled WGS sequence"/>
</dbReference>
<dbReference type="InterPro" id="IPR051068">
    <property type="entry name" value="MFS_Domain-Containing_Protein"/>
</dbReference>
<keyword evidence="4 5" id="KW-0472">Membrane</keyword>
<evidence type="ECO:0000256" key="1">
    <source>
        <dbReference type="ARBA" id="ARBA00004141"/>
    </source>
</evidence>
<evidence type="ECO:0000256" key="5">
    <source>
        <dbReference type="SAM" id="Phobius"/>
    </source>
</evidence>
<dbReference type="PANTHER" id="PTHR23510:SF25">
    <property type="entry name" value="MFS DOMAIN-CONTAINING PROTEIN"/>
    <property type="match status" value="1"/>
</dbReference>
<dbReference type="AlphaFoldDB" id="A0AAD5MUE0"/>
<organism evidence="6 7">
    <name type="scientific">Parelaphostrongylus tenuis</name>
    <name type="common">Meningeal worm</name>
    <dbReference type="NCBI Taxonomy" id="148309"/>
    <lineage>
        <taxon>Eukaryota</taxon>
        <taxon>Metazoa</taxon>
        <taxon>Ecdysozoa</taxon>
        <taxon>Nematoda</taxon>
        <taxon>Chromadorea</taxon>
        <taxon>Rhabditida</taxon>
        <taxon>Rhabditina</taxon>
        <taxon>Rhabditomorpha</taxon>
        <taxon>Strongyloidea</taxon>
        <taxon>Metastrongylidae</taxon>
        <taxon>Parelaphostrongylus</taxon>
    </lineage>
</organism>
<name>A0AAD5MUE0_PARTN</name>
<proteinExistence type="predicted"/>
<gene>
    <name evidence="6" type="ORF">KIN20_011101</name>
</gene>
<dbReference type="PANTHER" id="PTHR23510">
    <property type="entry name" value="INNER MEMBRANE TRANSPORT PROTEIN YAJR"/>
    <property type="match status" value="1"/>
</dbReference>
<evidence type="ECO:0000256" key="2">
    <source>
        <dbReference type="ARBA" id="ARBA00022692"/>
    </source>
</evidence>
<evidence type="ECO:0000313" key="6">
    <source>
        <dbReference type="EMBL" id="KAJ1354226.1"/>
    </source>
</evidence>
<protein>
    <submittedName>
        <fullName evidence="6">Uncharacterized protein</fullName>
    </submittedName>
</protein>
<comment type="subcellular location">
    <subcellularLocation>
        <location evidence="1">Membrane</location>
        <topology evidence="1">Multi-pass membrane protein</topology>
    </subcellularLocation>
</comment>
<keyword evidence="2 5" id="KW-0812">Transmembrane</keyword>